<reference evidence="2" key="1">
    <citation type="journal article" date="2019" name="Nat. Commun.">
        <title>Genome-wide association mapping of date palm fruit traits.</title>
        <authorList>
            <person name="Hazzouri K.M."/>
            <person name="Gros-Balthazard M."/>
            <person name="Flowers J.M."/>
            <person name="Copetti D."/>
            <person name="Lemansour A."/>
            <person name="Lebrun M."/>
            <person name="Masmoudi K."/>
            <person name="Ferrand S."/>
            <person name="Dhar M.I."/>
            <person name="Fresquez Z.A."/>
            <person name="Rosas U."/>
            <person name="Zhang J."/>
            <person name="Talag J."/>
            <person name="Lee S."/>
            <person name="Kudrna D."/>
            <person name="Powell R.F."/>
            <person name="Leitch I.J."/>
            <person name="Krueger R.R."/>
            <person name="Wing R.A."/>
            <person name="Amiri K.M.A."/>
            <person name="Purugganan M.D."/>
        </authorList>
    </citation>
    <scope>NUCLEOTIDE SEQUENCE [LARGE SCALE GENOMIC DNA]</scope>
    <source>
        <strain evidence="2">cv. Khalas</strain>
    </source>
</reference>
<feature type="chain" id="PRO_5034264560" evidence="1">
    <location>
        <begin position="25"/>
        <end position="159"/>
    </location>
</feature>
<name>A0A8B9ATN1_PHODC</name>
<keyword evidence="1" id="KW-0732">Signal</keyword>
<feature type="signal peptide" evidence="1">
    <location>
        <begin position="1"/>
        <end position="24"/>
    </location>
</feature>
<dbReference type="Pfam" id="PF04398">
    <property type="entry name" value="DUF538"/>
    <property type="match status" value="1"/>
</dbReference>
<organism evidence="2 3">
    <name type="scientific">Phoenix dactylifera</name>
    <name type="common">Date palm</name>
    <dbReference type="NCBI Taxonomy" id="42345"/>
    <lineage>
        <taxon>Eukaryota</taxon>
        <taxon>Viridiplantae</taxon>
        <taxon>Streptophyta</taxon>
        <taxon>Embryophyta</taxon>
        <taxon>Tracheophyta</taxon>
        <taxon>Spermatophyta</taxon>
        <taxon>Magnoliopsida</taxon>
        <taxon>Liliopsida</taxon>
        <taxon>Arecaceae</taxon>
        <taxon>Coryphoideae</taxon>
        <taxon>Phoeniceae</taxon>
        <taxon>Phoenix</taxon>
    </lineage>
</organism>
<dbReference type="OrthoDB" id="1897482at2759"/>
<dbReference type="InterPro" id="IPR007493">
    <property type="entry name" value="DUF538"/>
</dbReference>
<dbReference type="AlphaFoldDB" id="A0A8B9ATN1"/>
<dbReference type="Proteomes" id="UP000228380">
    <property type="component" value="Chromosome 1"/>
</dbReference>
<dbReference type="Gene3D" id="2.30.240.10">
    <property type="entry name" value="At5g01610-like"/>
    <property type="match status" value="1"/>
</dbReference>
<accession>A0A8B9ATN1</accession>
<evidence type="ECO:0000313" key="3">
    <source>
        <dbReference type="RefSeq" id="XP_038990166.1"/>
    </source>
</evidence>
<dbReference type="InterPro" id="IPR036758">
    <property type="entry name" value="At5g01610-like"/>
</dbReference>
<protein>
    <submittedName>
        <fullName evidence="3">Uncharacterized protein LOC120113270</fullName>
    </submittedName>
</protein>
<dbReference type="RefSeq" id="XP_038990166.1">
    <property type="nucleotide sequence ID" value="XM_039134238.1"/>
</dbReference>
<sequence>MMPTSKTLLVFLLISSLSLSFTEALVSDAPSAYEMLERFSFPKGILPEGVRSYTLNQDGNFEVFLSGDCEFKVDGGYLLKYQKKITGKVESGSLTNLRGVNVKVVFMWFGINGVVRSGGDLNFYVGPLSASFPLSNFEECPKCHCGFDCTAAAALVSDS</sequence>
<keyword evidence="2" id="KW-1185">Reference proteome</keyword>
<dbReference type="KEGG" id="pda:120113270"/>
<dbReference type="PANTHER" id="PTHR31676:SF27">
    <property type="entry name" value="EXPRESSED PROTEIN"/>
    <property type="match status" value="1"/>
</dbReference>
<reference evidence="3" key="2">
    <citation type="submission" date="2025-08" db="UniProtKB">
        <authorList>
            <consortium name="RefSeq"/>
        </authorList>
    </citation>
    <scope>IDENTIFICATION</scope>
    <source>
        <tissue evidence="3">Young leaves</tissue>
    </source>
</reference>
<dbReference type="GeneID" id="120113270"/>
<evidence type="ECO:0000256" key="1">
    <source>
        <dbReference type="SAM" id="SignalP"/>
    </source>
</evidence>
<dbReference type="PANTHER" id="PTHR31676">
    <property type="entry name" value="T31J12.3 PROTEIN-RELATED"/>
    <property type="match status" value="1"/>
</dbReference>
<evidence type="ECO:0000313" key="2">
    <source>
        <dbReference type="Proteomes" id="UP000228380"/>
    </source>
</evidence>
<gene>
    <name evidence="3" type="primary">LOC120113270</name>
</gene>
<proteinExistence type="predicted"/>
<dbReference type="SUPFAM" id="SSF141562">
    <property type="entry name" value="At5g01610-like"/>
    <property type="match status" value="1"/>
</dbReference>